<accession>A0A2W5T629</accession>
<comment type="caution">
    <text evidence="2">The sequence shown here is derived from an EMBL/GenBank/DDBJ whole genome shotgun (WGS) entry which is preliminary data.</text>
</comment>
<gene>
    <name evidence="2" type="ORF">DI525_00705</name>
</gene>
<dbReference type="InterPro" id="IPR021139">
    <property type="entry name" value="NYN"/>
</dbReference>
<evidence type="ECO:0000313" key="3">
    <source>
        <dbReference type="Proteomes" id="UP000249432"/>
    </source>
</evidence>
<dbReference type="RefSeq" id="WP_303733888.1">
    <property type="nucleotide sequence ID" value="NZ_CAKZHK010000006.1"/>
</dbReference>
<proteinExistence type="predicted"/>
<dbReference type="GO" id="GO:0004540">
    <property type="term" value="F:RNA nuclease activity"/>
    <property type="evidence" value="ECO:0007669"/>
    <property type="project" value="InterPro"/>
</dbReference>
<evidence type="ECO:0000259" key="1">
    <source>
        <dbReference type="Pfam" id="PF01936"/>
    </source>
</evidence>
<organism evidence="2 3">
    <name type="scientific">Corynebacterium kroppenstedtii</name>
    <dbReference type="NCBI Taxonomy" id="161879"/>
    <lineage>
        <taxon>Bacteria</taxon>
        <taxon>Bacillati</taxon>
        <taxon>Actinomycetota</taxon>
        <taxon>Actinomycetes</taxon>
        <taxon>Mycobacteriales</taxon>
        <taxon>Corynebacteriaceae</taxon>
        <taxon>Corynebacterium</taxon>
    </lineage>
</organism>
<dbReference type="Gene3D" id="3.40.50.1010">
    <property type="entry name" value="5'-nuclease"/>
    <property type="match status" value="1"/>
</dbReference>
<dbReference type="Proteomes" id="UP000249432">
    <property type="component" value="Unassembled WGS sequence"/>
</dbReference>
<protein>
    <submittedName>
        <fullName evidence="2">NYN domain-containing protein</fullName>
    </submittedName>
</protein>
<dbReference type="AlphaFoldDB" id="A0A2W5T629"/>
<sequence length="228" mass="25364">MTNHANTTSRGHSYSAVPDETPSALLIWDAPNIDMGLGSILGGRPSSAYRPRFDSLGQWLINEADQLSASRDEQIEPEATVFTNIMPGSADSIRPWIDALHNLGFAVFAKPKLFDDTDVDPDMLAHINRRYDEGVLRSVYVASADGRNFQPRLEELAAEGIDVAVLGFYEHATWAVMSEAIRFVDLEDIPDIFTTPLPRVNLDRLPDDGAWLQPYRSLRSVKSSHHDS</sequence>
<dbReference type="EMBL" id="QFRA01000001">
    <property type="protein sequence ID" value="PZR06915.1"/>
    <property type="molecule type" value="Genomic_DNA"/>
</dbReference>
<name>A0A2W5T629_9CORY</name>
<dbReference type="Pfam" id="PF01936">
    <property type="entry name" value="NYN"/>
    <property type="match status" value="1"/>
</dbReference>
<reference evidence="2 3" key="1">
    <citation type="submission" date="2017-08" db="EMBL/GenBank/DDBJ databases">
        <title>Infants hospitalized years apart are colonized by the same room-sourced microbial strains.</title>
        <authorList>
            <person name="Brooks B."/>
            <person name="Olm M.R."/>
            <person name="Firek B.A."/>
            <person name="Baker R."/>
            <person name="Thomas B.C."/>
            <person name="Morowitz M.J."/>
            <person name="Banfield J.F."/>
        </authorList>
    </citation>
    <scope>NUCLEOTIDE SEQUENCE [LARGE SCALE GENOMIC DNA]</scope>
    <source>
        <strain evidence="2">S2_003_000_R1_3</strain>
    </source>
</reference>
<feature type="domain" description="NYN" evidence="1">
    <location>
        <begin position="27"/>
        <end position="187"/>
    </location>
</feature>
<evidence type="ECO:0000313" key="2">
    <source>
        <dbReference type="EMBL" id="PZR06915.1"/>
    </source>
</evidence>